<dbReference type="InterPro" id="IPR057564">
    <property type="entry name" value="HEAT_ATR"/>
</dbReference>
<comment type="subcellular location">
    <subcellularLocation>
        <location evidence="1">Nucleus</location>
    </subcellularLocation>
</comment>
<evidence type="ECO:0000259" key="14">
    <source>
        <dbReference type="PROSITE" id="PS51190"/>
    </source>
</evidence>
<keyword evidence="9" id="KW-0067">ATP-binding</keyword>
<evidence type="ECO:0000313" key="15">
    <source>
        <dbReference type="EMBL" id="CAB3398782.1"/>
    </source>
</evidence>
<dbReference type="EMBL" id="CADEPM010000001">
    <property type="protein sequence ID" value="CAB3398782.1"/>
    <property type="molecule type" value="Genomic_DNA"/>
</dbReference>
<dbReference type="GO" id="GO:0000077">
    <property type="term" value="P:DNA damage checkpoint signaling"/>
    <property type="evidence" value="ECO:0007669"/>
    <property type="project" value="TreeGrafter"/>
</dbReference>
<evidence type="ECO:0000256" key="10">
    <source>
        <dbReference type="ARBA" id="ARBA00023204"/>
    </source>
</evidence>
<dbReference type="GO" id="GO:0004674">
    <property type="term" value="F:protein serine/threonine kinase activity"/>
    <property type="evidence" value="ECO:0007669"/>
    <property type="project" value="UniProtKB-KW"/>
</dbReference>
<dbReference type="InterPro" id="IPR036940">
    <property type="entry name" value="PI3/4_kinase_cat_sf"/>
</dbReference>
<dbReference type="PANTHER" id="PTHR11139:SF69">
    <property type="entry name" value="SERINE_THREONINE-PROTEIN KINASE ATR"/>
    <property type="match status" value="1"/>
</dbReference>
<keyword evidence="4" id="KW-0723">Serine/threonine-protein kinase</keyword>
<dbReference type="PROSITE" id="PS51189">
    <property type="entry name" value="FAT"/>
    <property type="match status" value="1"/>
</dbReference>
<evidence type="ECO:0000256" key="7">
    <source>
        <dbReference type="ARBA" id="ARBA00022763"/>
    </source>
</evidence>
<comment type="caution">
    <text evidence="15">The sequence shown here is derived from an EMBL/GenBank/DDBJ whole genome shotgun (WGS) entry which is preliminary data.</text>
</comment>
<dbReference type="GO" id="GO:0000723">
    <property type="term" value="P:telomere maintenance"/>
    <property type="evidence" value="ECO:0007669"/>
    <property type="project" value="TreeGrafter"/>
</dbReference>
<evidence type="ECO:0000256" key="6">
    <source>
        <dbReference type="ARBA" id="ARBA00022741"/>
    </source>
</evidence>
<dbReference type="GO" id="GO:0005634">
    <property type="term" value="C:nucleus"/>
    <property type="evidence" value="ECO:0007669"/>
    <property type="project" value="UniProtKB-SubCell"/>
</dbReference>
<dbReference type="InterPro" id="IPR011009">
    <property type="entry name" value="Kinase-like_dom_sf"/>
</dbReference>
<feature type="domain" description="FAT" evidence="13">
    <location>
        <begin position="1475"/>
        <end position="2048"/>
    </location>
</feature>
<dbReference type="EC" id="2.7.11.1" evidence="3"/>
<feature type="domain" description="PI3K/PI4K catalytic" evidence="12">
    <location>
        <begin position="2175"/>
        <end position="2480"/>
    </location>
</feature>
<dbReference type="SUPFAM" id="SSF56112">
    <property type="entry name" value="Protein kinase-like (PK-like)"/>
    <property type="match status" value="1"/>
</dbReference>
<keyword evidence="16" id="KW-1185">Reference proteome</keyword>
<evidence type="ECO:0000256" key="3">
    <source>
        <dbReference type="ARBA" id="ARBA00012513"/>
    </source>
</evidence>
<evidence type="ECO:0000256" key="8">
    <source>
        <dbReference type="ARBA" id="ARBA00022777"/>
    </source>
</evidence>
<dbReference type="PROSITE" id="PS50290">
    <property type="entry name" value="PI3_4_KINASE_3"/>
    <property type="match status" value="1"/>
</dbReference>
<keyword evidence="8" id="KW-0418">Kinase</keyword>
<dbReference type="InterPro" id="IPR050517">
    <property type="entry name" value="DDR_Repair_Kinase"/>
</dbReference>
<gene>
    <name evidence="15" type="ORF">CBOVIS_LOCUS2021</name>
</gene>
<sequence length="2520" mass="292424">MESHLTVDEIFRILQKTYSNPGRVGGGLMTDDEAEKALETLGKVNASILYLDKHKMLKVSELQLMIKTIFDAMCEYKDFEMNQFLGTTLNIILHVLKKHGKQKYDGTIKLIHSFCKLLFPHAGIPSCSYELDISPIISDKTREAVSNDHDLFFTKSIAYNILLAIFGECEIPELQPDEVHGFWKIVCVLLIDEHENCNELFEIAVRIAQIKLRIYPLTRAVDFFAELTESIVRSHESIEETHAIYGIFHDFFEQYSQMLTHTKEYRANFLKWISRIMESYGNDELPTKLLKCFTDYCVIVAEAFDNWHDVEKRYTMTIMMISMARIKKILENFIKCDERVDILRFYLDIFATMMQLNRLFKLDFFYWIEAEVNVINSWENPKWPIIVGQFLTVQHQTCRQFFAKFAPTPEILWNNLQNGNSFANVIELTVLVATCPFANVDEGGKYLIPILVIPCLKDLQSKFGAKWDNFRIHCYGSARGSSHGSTRPLLELEKFEPVIEEIERIKIVAIIAAMQVQKKPNQLVQLVADMVVAVMETSKSKNIESVFATIRQFVMDNRSHGSDIANALIRNLARNDFKDATIAEMCDTAAVCISNYVNRGDCSISLGTELESSDFSDRPRRAKLDETALKGLVKKFSANIRTSALTEFIKFCKSVLLHCELSNCAQLFSPILKCLNAIRFMDNFDEFLRFWEIYEQTTGKRERISFYVAIFNPIFANLMNDPEAVTLINKISNSKLPENVHVAMYSALLANAAVINKKEAWAFLQNQTIRSCRRSVRLAEDDVEDDKTLREIFTQRFGAIIARSFIARLFENSEVDEAKMREILRNFLTCSSLLFQFECISNFLKYAHRNIIFWAMFYGATKPKHCCVVLDFLCQELITKAESMKPKWIPIELAAIKAERKKIISEVWRNSSCHPMVLFFEQNLSGIIQLWRLQCGENLEFWRFCHEFCDFDAEEIAQSTIVYRKDVTQKLLIVAAQDFLDPPKNHAFYETIRKTYESLHRGRKFSITSAMEYRSEGIDVILEFRQVFAKNEHFLYRHRAADSFLVVIQHISKQFFEENWWSILICLGYCPKESPANIQTWKIFIERVDYEILRNYLWRIISMIAKIDENEQLVRMVWKRLTFTNKLDVLLSDPTIQKLLWIIPHSMEVELRNDGTNVAKYRRIDDLVEIVANFERFPLTLFGEHLRLMIEQKTIWKEDLTRIIAGLVANIGKVGGRRENAEICRILEQVPIFNAELVDVGFVRWDMSARFYQTPKQRTQELLDECVLEIEMLATLARGGVDLDYADRTMCEVHKYLDNKDCKNQTRFCMIDGAKAAFARMNCHNKPEPKLICGENRPNSFHAWLTSLIFMCISPSDSQFLPLKYIAHVRDTSILTKIVTKLMLFNIIEGRETIVTKILGEFESVLHAALRRRVTRFERAPAAFVFYIFDFVYFYMNLDWLRSGRDNNTRRSLQMFWKHMIETTMKDELGHDAPLIVRVAERFGMEKRGILWMETWMELKANMAQGAIDKSSELSYYFTLMKLYARAHELTGVRGAYSRLSRIQVDHLYAKILIKEAFGNVNEASAFYTMADGLKHFEPTDIVNSVLEEINKPVQPESNAIRWAKHIDLFFFSVVSSYEKEQYEEYEKCLNHLKLWLHEETDCGESPQTFERNIEQRSWEAKVLRMLTAGGDEPLEPIIQEIGSKAIERIEEASFGGNCSYDSAIPHIVQLRMLDEITRLNSATNDELLNVDSELWTTLRRRMNESEQRLDVLEPVLRARRAVLNARLRTIPERDRDKIKSRIVETYLHTARVARLHDCGERAMISILNAKKIDPFDKRIVLELAKLRLQTADEETGMQLLDSLLATTFGELSKHFSDTQQSANLDLKSTALTQIENFPREEKNLYSEVQVLRIAQTIKSGNTIVFEKIYEETTNLLNSFVSSGVMYDAAWLLDYLFHYHEKNIPVLKILKHYREVAKYERNPVLQARAIERMVSLWLTNTRKLMNTEMEQSLKDIGLKGFYPAYAILARQIDHPDMEVFSTIKRLMIQLIIRLPHQCMWQSVYILRSQDSKKIERYKEVLSHLRRKHACYSTLIDQYDYASAAFKAVADKVRNKSAILSEAVPYLKKLIRDRKYDPRNLEFERRNEAEKELMCGIMVPIRADIDASVQIAGEDLMDNDYTKCCEIAERFMIHDYKDSVKILASNTNPILIELTTQSGRKIRLICKKEDDLTKDYHFAKIVEMCNDLLTKDEKTRIRGLNATTYSVIPLAKTGGIIEFMEGVTPYYEALEPLLGLGIEKKLKWKNSMASMTREKKVEYFRDVCCKETPLVMAKWFRKQYPEAGKWFVSRKLFAKSAAVMSIIGFIFGLGDRHIRNLLIHVPTGKCVHVDFDMIFNMGDFLEVPEVVPFRLTRNMINGMGEVALDGEFRYTCEQTLRVFMANTYEIEKYIADLPDLVGGDRLTSAIQRIQQSGSRSFTYDMKEAKRMVSARLRGNIITAKIYKGNSISHPMKNVQLAASLIELATSDEKLAEMFHGWMPFV</sequence>
<evidence type="ECO:0000313" key="16">
    <source>
        <dbReference type="Proteomes" id="UP000494206"/>
    </source>
</evidence>
<keyword evidence="5" id="KW-0808">Transferase</keyword>
<dbReference type="InterPro" id="IPR014009">
    <property type="entry name" value="PIK_FAT"/>
</dbReference>
<keyword evidence="7" id="KW-0227">DNA damage</keyword>
<dbReference type="Gene3D" id="1.10.1070.11">
    <property type="entry name" value="Phosphatidylinositol 3-/4-kinase, catalytic domain"/>
    <property type="match status" value="1"/>
</dbReference>
<keyword evidence="6" id="KW-0547">Nucleotide-binding</keyword>
<evidence type="ECO:0000256" key="11">
    <source>
        <dbReference type="ARBA" id="ARBA00023242"/>
    </source>
</evidence>
<evidence type="ECO:0000259" key="12">
    <source>
        <dbReference type="PROSITE" id="PS50290"/>
    </source>
</evidence>
<name>A0A8S1EAF3_9PELO</name>
<protein>
    <recommendedName>
        <fullName evidence="3">non-specific serine/threonine protein kinase</fullName>
        <ecNumber evidence="3">2.7.11.1</ecNumber>
    </recommendedName>
</protein>
<comment type="similarity">
    <text evidence="2">Belongs to the PI3/PI4-kinase family. ATM subfamily.</text>
</comment>
<evidence type="ECO:0000256" key="4">
    <source>
        <dbReference type="ARBA" id="ARBA00022527"/>
    </source>
</evidence>
<dbReference type="SMART" id="SM01343">
    <property type="entry name" value="FATC"/>
    <property type="match status" value="1"/>
</dbReference>
<reference evidence="15 16" key="1">
    <citation type="submission" date="2020-04" db="EMBL/GenBank/DDBJ databases">
        <authorList>
            <person name="Laetsch R D."/>
            <person name="Stevens L."/>
            <person name="Kumar S."/>
            <person name="Blaxter L. M."/>
        </authorList>
    </citation>
    <scope>NUCLEOTIDE SEQUENCE [LARGE SCALE GENOMIC DNA]</scope>
</reference>
<dbReference type="PROSITE" id="PS51190">
    <property type="entry name" value="FATC"/>
    <property type="match status" value="1"/>
</dbReference>
<evidence type="ECO:0000256" key="2">
    <source>
        <dbReference type="ARBA" id="ARBA00010769"/>
    </source>
</evidence>
<dbReference type="GO" id="GO:0005694">
    <property type="term" value="C:chromosome"/>
    <property type="evidence" value="ECO:0007669"/>
    <property type="project" value="TreeGrafter"/>
</dbReference>
<accession>A0A8S1EAF3</accession>
<dbReference type="Pfam" id="PF02259">
    <property type="entry name" value="FAT"/>
    <property type="match status" value="1"/>
</dbReference>
<dbReference type="Pfam" id="PF00454">
    <property type="entry name" value="PI3_PI4_kinase"/>
    <property type="match status" value="1"/>
</dbReference>
<dbReference type="GO" id="GO:0005524">
    <property type="term" value="F:ATP binding"/>
    <property type="evidence" value="ECO:0007669"/>
    <property type="project" value="UniProtKB-KW"/>
</dbReference>
<dbReference type="Pfam" id="PF02260">
    <property type="entry name" value="FATC"/>
    <property type="match status" value="1"/>
</dbReference>
<dbReference type="InterPro" id="IPR000403">
    <property type="entry name" value="PI3/4_kinase_cat_dom"/>
</dbReference>
<dbReference type="OrthoDB" id="381190at2759"/>
<feature type="domain" description="FATC" evidence="14">
    <location>
        <begin position="2489"/>
        <end position="2520"/>
    </location>
</feature>
<dbReference type="InterPro" id="IPR003152">
    <property type="entry name" value="FATC_dom"/>
</dbReference>
<dbReference type="SMART" id="SM00146">
    <property type="entry name" value="PI3Kc"/>
    <property type="match status" value="1"/>
</dbReference>
<proteinExistence type="inferred from homology"/>
<dbReference type="Proteomes" id="UP000494206">
    <property type="component" value="Unassembled WGS sequence"/>
</dbReference>
<evidence type="ECO:0000256" key="1">
    <source>
        <dbReference type="ARBA" id="ARBA00004123"/>
    </source>
</evidence>
<evidence type="ECO:0000256" key="9">
    <source>
        <dbReference type="ARBA" id="ARBA00022840"/>
    </source>
</evidence>
<keyword evidence="11" id="KW-0539">Nucleus</keyword>
<evidence type="ECO:0000259" key="13">
    <source>
        <dbReference type="PROSITE" id="PS51189"/>
    </source>
</evidence>
<dbReference type="Pfam" id="PF23593">
    <property type="entry name" value="HEAT_ATR"/>
    <property type="match status" value="1"/>
</dbReference>
<organism evidence="15 16">
    <name type="scientific">Caenorhabditis bovis</name>
    <dbReference type="NCBI Taxonomy" id="2654633"/>
    <lineage>
        <taxon>Eukaryota</taxon>
        <taxon>Metazoa</taxon>
        <taxon>Ecdysozoa</taxon>
        <taxon>Nematoda</taxon>
        <taxon>Chromadorea</taxon>
        <taxon>Rhabditida</taxon>
        <taxon>Rhabditina</taxon>
        <taxon>Rhabditomorpha</taxon>
        <taxon>Rhabditoidea</taxon>
        <taxon>Rhabditidae</taxon>
        <taxon>Peloderinae</taxon>
        <taxon>Caenorhabditis</taxon>
    </lineage>
</organism>
<evidence type="ECO:0000256" key="5">
    <source>
        <dbReference type="ARBA" id="ARBA00022679"/>
    </source>
</evidence>
<keyword evidence="10" id="KW-0234">DNA repair</keyword>
<dbReference type="GO" id="GO:0006281">
    <property type="term" value="P:DNA repair"/>
    <property type="evidence" value="ECO:0007669"/>
    <property type="project" value="UniProtKB-KW"/>
</dbReference>
<dbReference type="PANTHER" id="PTHR11139">
    <property type="entry name" value="ATAXIA TELANGIECTASIA MUTATED ATM -RELATED"/>
    <property type="match status" value="1"/>
</dbReference>
<dbReference type="Gene3D" id="3.30.1010.10">
    <property type="entry name" value="Phosphatidylinositol 3-kinase Catalytic Subunit, Chain A, domain 4"/>
    <property type="match status" value="1"/>
</dbReference>
<dbReference type="InterPro" id="IPR003151">
    <property type="entry name" value="PIK-rel_kinase_FAT"/>
</dbReference>